<evidence type="ECO:0000313" key="4">
    <source>
        <dbReference type="EMBL" id="HFK21280.1"/>
    </source>
</evidence>
<comment type="caution">
    <text evidence="4">The sequence shown here is derived from an EMBL/GenBank/DDBJ whole genome shotgun (WGS) entry which is preliminary data.</text>
</comment>
<evidence type="ECO:0008006" key="5">
    <source>
        <dbReference type="Google" id="ProtNLM"/>
    </source>
</evidence>
<proteinExistence type="inferred from homology"/>
<organism evidence="4">
    <name type="scientific">Candidatus Methanomethylicus mesodigestus</name>
    <dbReference type="NCBI Taxonomy" id="1867258"/>
    <lineage>
        <taxon>Archaea</taxon>
        <taxon>Thermoproteota</taxon>
        <taxon>Methanosuratincolia</taxon>
        <taxon>Candidatus Methanomethylicales</taxon>
        <taxon>Candidatus Methanomethylicaceae</taxon>
        <taxon>Candidatus Methanomethylicus</taxon>
    </lineage>
</organism>
<dbReference type="Gene3D" id="1.10.10.10">
    <property type="entry name" value="Winged helix-like DNA-binding domain superfamily/Winged helix DNA-binding domain"/>
    <property type="match status" value="1"/>
</dbReference>
<evidence type="ECO:0000256" key="1">
    <source>
        <dbReference type="ARBA" id="ARBA00007287"/>
    </source>
</evidence>
<accession>A0A7C3J559</accession>
<dbReference type="InterPro" id="IPR002831">
    <property type="entry name" value="Tscrpt_reg_TrmB_N"/>
</dbReference>
<dbReference type="EMBL" id="DSTX01000013">
    <property type="protein sequence ID" value="HFK21280.1"/>
    <property type="molecule type" value="Genomic_DNA"/>
</dbReference>
<feature type="domain" description="Transcription regulator TrmB C-terminal" evidence="3">
    <location>
        <begin position="132"/>
        <end position="257"/>
    </location>
</feature>
<name>A0A7C3J559_9CREN</name>
<gene>
    <name evidence="4" type="ORF">ENS19_08415</name>
</gene>
<evidence type="ECO:0000259" key="2">
    <source>
        <dbReference type="Pfam" id="PF01978"/>
    </source>
</evidence>
<reference evidence="4" key="1">
    <citation type="journal article" date="2020" name="mSystems">
        <title>Genome- and Community-Level Interaction Insights into Carbon Utilization and Element Cycling Functions of Hydrothermarchaeota in Hydrothermal Sediment.</title>
        <authorList>
            <person name="Zhou Z."/>
            <person name="Liu Y."/>
            <person name="Xu W."/>
            <person name="Pan J."/>
            <person name="Luo Z.H."/>
            <person name="Li M."/>
        </authorList>
    </citation>
    <scope>NUCLEOTIDE SEQUENCE [LARGE SCALE GENOMIC DNA]</scope>
    <source>
        <strain evidence="4">SpSt-468</strain>
    </source>
</reference>
<dbReference type="Pfam" id="PF11495">
    <property type="entry name" value="Regulator_TrmB"/>
    <property type="match status" value="1"/>
</dbReference>
<evidence type="ECO:0000259" key="3">
    <source>
        <dbReference type="Pfam" id="PF11495"/>
    </source>
</evidence>
<dbReference type="AlphaFoldDB" id="A0A7C3J559"/>
<comment type="similarity">
    <text evidence="1">Belongs to the transcriptional regulator TrmB family.</text>
</comment>
<dbReference type="PANTHER" id="PTHR34293:SF1">
    <property type="entry name" value="HTH-TYPE TRANSCRIPTIONAL REGULATOR TRMBL2"/>
    <property type="match status" value="1"/>
</dbReference>
<feature type="domain" description="Transcription regulator TrmB N-terminal" evidence="2">
    <location>
        <begin position="6"/>
        <end position="62"/>
    </location>
</feature>
<dbReference type="Pfam" id="PF01978">
    <property type="entry name" value="TrmB"/>
    <property type="match status" value="1"/>
</dbReference>
<dbReference type="InterPro" id="IPR036388">
    <property type="entry name" value="WH-like_DNA-bd_sf"/>
</dbReference>
<dbReference type="PANTHER" id="PTHR34293">
    <property type="entry name" value="HTH-TYPE TRANSCRIPTIONAL REGULATOR TRMBL2"/>
    <property type="match status" value="1"/>
</dbReference>
<dbReference type="Gene3D" id="3.30.870.10">
    <property type="entry name" value="Endonuclease Chain A"/>
    <property type="match status" value="1"/>
</dbReference>
<dbReference type="SUPFAM" id="SSF56024">
    <property type="entry name" value="Phospholipase D/nuclease"/>
    <property type="match status" value="1"/>
</dbReference>
<dbReference type="InterPro" id="IPR051797">
    <property type="entry name" value="TrmB-like"/>
</dbReference>
<protein>
    <recommendedName>
        <fullName evidence="5">Transcription regulator TrmB N-terminal domain-containing protein</fullName>
    </recommendedName>
</protein>
<sequence>MPFTVLRSIGFTEAEMRVYEALIKKGDVKKGTLSKEVALGEKELNASITRLIDFGAIDEDGDRLSPVPPKTFLQKYLKKAEIEKELQMAEMKRKIDEMISILEPIYAEKRLGMRVEELIQSIDTLTSMELETVRIISRAKSEVCILAEQFSWFPKVREELISALDRKVRVKVLLLLAEGDVKERIDEMKRYGIEVRLASCDWRSARYTIADANDLVFLIWARKSGNSKIYYKPAYSKNHGLISVFRDSFEQLWEKAKAL</sequence>
<dbReference type="InterPro" id="IPR021586">
    <property type="entry name" value="Tscrpt_reg_TrmB_C"/>
</dbReference>